<dbReference type="SUPFAM" id="SSF50729">
    <property type="entry name" value="PH domain-like"/>
    <property type="match status" value="1"/>
</dbReference>
<gene>
    <name evidence="1" type="ORF">BSTOLATCC_MIC58341</name>
</gene>
<keyword evidence="2" id="KW-1185">Reference proteome</keyword>
<accession>A0AAU9K0X4</accession>
<protein>
    <recommendedName>
        <fullName evidence="3">PH domain-containing protein</fullName>
    </recommendedName>
</protein>
<name>A0AAU9K0X4_9CILI</name>
<organism evidence="1 2">
    <name type="scientific">Blepharisma stoltei</name>
    <dbReference type="NCBI Taxonomy" id="1481888"/>
    <lineage>
        <taxon>Eukaryota</taxon>
        <taxon>Sar</taxon>
        <taxon>Alveolata</taxon>
        <taxon>Ciliophora</taxon>
        <taxon>Postciliodesmatophora</taxon>
        <taxon>Heterotrichea</taxon>
        <taxon>Heterotrichida</taxon>
        <taxon>Blepharismidae</taxon>
        <taxon>Blepharisma</taxon>
    </lineage>
</organism>
<reference evidence="1" key="1">
    <citation type="submission" date="2021-09" db="EMBL/GenBank/DDBJ databases">
        <authorList>
            <consortium name="AG Swart"/>
            <person name="Singh M."/>
            <person name="Singh A."/>
            <person name="Seah K."/>
            <person name="Emmerich C."/>
        </authorList>
    </citation>
    <scope>NUCLEOTIDE SEQUENCE</scope>
    <source>
        <strain evidence="1">ATCC30299</strain>
    </source>
</reference>
<comment type="caution">
    <text evidence="1">The sequence shown here is derived from an EMBL/GenBank/DDBJ whole genome shotgun (WGS) entry which is preliminary data.</text>
</comment>
<sequence>MSKIVEKRSERVSEFYEDYAKKGSGIYKDTKSLQNQRYMWLEYSSGELRWSNHSITQSQFKRIALTHINKLTKIQHASSYGFQLETHHHTIKFWANSQEERDYWFIALNLALDKKENKPNKSLSSFSSLNLDENQKNPSKHTPASSIHNLSYFANKITEGSTPSPTSEQDYKYILNKLAAIIDPAIHDTSQSSLEELPQSIKIILSQNNLSLANIMNSKHQNPSLSAETTSLLQQVSVLQEKVTSLETIKQDYDTHMHTLQDLTNIYHDEKQLTEDFAETLERLHLEKNKASRDCRLFKTELDFMSERNNILEKRLQEAGFCDDSKKYVEIMKGVNGQVTKKGKEIEKMVSVSLEKDRLIFRPVDSFEIEREELPFSEITSITPTKKLENKAQAIIHNLNTPICISLPIEKAGIFTDILDLFNEYKKMQTESIENLIARQFKGNCDILESQLRFIEKRMKLYKSAIIGSIFDIKNSMSASQSLLEAEIFILGESVPKNMVGPVSEMCLQYINKERKEIIEKISQTNLMVALCNKDTDKGKENV</sequence>
<dbReference type="Gene3D" id="2.30.29.30">
    <property type="entry name" value="Pleckstrin-homology domain (PH domain)/Phosphotyrosine-binding domain (PTB)"/>
    <property type="match status" value="1"/>
</dbReference>
<evidence type="ECO:0008006" key="3">
    <source>
        <dbReference type="Google" id="ProtNLM"/>
    </source>
</evidence>
<dbReference type="InterPro" id="IPR011993">
    <property type="entry name" value="PH-like_dom_sf"/>
</dbReference>
<dbReference type="EMBL" id="CAJZBQ010000056">
    <property type="protein sequence ID" value="CAG9333530.1"/>
    <property type="molecule type" value="Genomic_DNA"/>
</dbReference>
<evidence type="ECO:0000313" key="2">
    <source>
        <dbReference type="Proteomes" id="UP001162131"/>
    </source>
</evidence>
<proteinExistence type="predicted"/>
<dbReference type="AlphaFoldDB" id="A0AAU9K0X4"/>
<evidence type="ECO:0000313" key="1">
    <source>
        <dbReference type="EMBL" id="CAG9333530.1"/>
    </source>
</evidence>
<dbReference type="Proteomes" id="UP001162131">
    <property type="component" value="Unassembled WGS sequence"/>
</dbReference>